<protein>
    <submittedName>
        <fullName evidence="1">Uncharacterized protein</fullName>
    </submittedName>
</protein>
<gene>
    <name evidence="1" type="ORF">SAMN02745166_03554</name>
</gene>
<accession>A0A1T4YK30</accession>
<dbReference type="EMBL" id="FUYE01000013">
    <property type="protein sequence ID" value="SKB02132.1"/>
    <property type="molecule type" value="Genomic_DNA"/>
</dbReference>
<dbReference type="OrthoDB" id="513981at2"/>
<name>A0A1T4YK30_9BACT</name>
<evidence type="ECO:0000313" key="1">
    <source>
        <dbReference type="EMBL" id="SKB02132.1"/>
    </source>
</evidence>
<reference evidence="2" key="1">
    <citation type="submission" date="2017-02" db="EMBL/GenBank/DDBJ databases">
        <authorList>
            <person name="Varghese N."/>
            <person name="Submissions S."/>
        </authorList>
    </citation>
    <scope>NUCLEOTIDE SEQUENCE [LARGE SCALE GENOMIC DNA]</scope>
    <source>
        <strain evidence="2">ATCC 700200</strain>
    </source>
</reference>
<evidence type="ECO:0000313" key="2">
    <source>
        <dbReference type="Proteomes" id="UP000190774"/>
    </source>
</evidence>
<sequence>MKPFPELEALLEDKFDGIVTMVFEPRACDGKTWDVVDSFVSAHGFRPLHNRWNLIDEATAIAMISEMLHRSLAYRVEMMSEKTAAHCAEAFRELFDRFSITCVSNGYINADGMGWTPITDSTFEMAVAIYDANNIGMICVEDED</sequence>
<dbReference type="AlphaFoldDB" id="A0A1T4YK30"/>
<proteinExistence type="predicted"/>
<dbReference type="RefSeq" id="WP_078814736.1">
    <property type="nucleotide sequence ID" value="NZ_FUYE01000013.1"/>
</dbReference>
<organism evidence="1 2">
    <name type="scientific">Prosthecobacter debontii</name>
    <dbReference type="NCBI Taxonomy" id="48467"/>
    <lineage>
        <taxon>Bacteria</taxon>
        <taxon>Pseudomonadati</taxon>
        <taxon>Verrucomicrobiota</taxon>
        <taxon>Verrucomicrobiia</taxon>
        <taxon>Verrucomicrobiales</taxon>
        <taxon>Verrucomicrobiaceae</taxon>
        <taxon>Prosthecobacter</taxon>
    </lineage>
</organism>
<dbReference type="Proteomes" id="UP000190774">
    <property type="component" value="Unassembled WGS sequence"/>
</dbReference>
<keyword evidence="2" id="KW-1185">Reference proteome</keyword>
<dbReference type="STRING" id="48467.SAMN02745166_03554"/>